<keyword evidence="1" id="KW-0812">Transmembrane</keyword>
<evidence type="ECO:0000313" key="2">
    <source>
        <dbReference type="EMBL" id="AUH34693.1"/>
    </source>
</evidence>
<name>A0A2K9EI90_9RHOB</name>
<accession>A0A2K9EI90</accession>
<dbReference type="EMBL" id="CP025408">
    <property type="protein sequence ID" value="AUH34693.1"/>
    <property type="molecule type" value="Genomic_DNA"/>
</dbReference>
<protein>
    <submittedName>
        <fullName evidence="2">Uncharacterized protein</fullName>
    </submittedName>
</protein>
<dbReference type="KEGG" id="paro:CUV01_16045"/>
<dbReference type="RefSeq" id="WP_101461353.1">
    <property type="nucleotide sequence ID" value="NZ_CP025408.1"/>
</dbReference>
<evidence type="ECO:0000313" key="3">
    <source>
        <dbReference type="Proteomes" id="UP000233742"/>
    </source>
</evidence>
<gene>
    <name evidence="2" type="ORF">CUV01_16045</name>
</gene>
<proteinExistence type="predicted"/>
<dbReference type="Proteomes" id="UP000233742">
    <property type="component" value="Chromosome"/>
</dbReference>
<evidence type="ECO:0000256" key="1">
    <source>
        <dbReference type="SAM" id="Phobius"/>
    </source>
</evidence>
<keyword evidence="3" id="KW-1185">Reference proteome</keyword>
<feature type="transmembrane region" description="Helical" evidence="1">
    <location>
        <begin position="34"/>
        <end position="52"/>
    </location>
</feature>
<dbReference type="AlphaFoldDB" id="A0A2K9EI90"/>
<keyword evidence="1" id="KW-0472">Membrane</keyword>
<sequence length="145" mass="15945">MLGPTANVIFAVLLTAAVGIWLRRHLHRRDWPIAAAFLVAVALTGFFGFRLVDRALYWTNPAHQHQAPQPWMTVGFLARSWHLPPPELAQAIGITDGSMRGLRLSEIAEVQGIPIEALIDTLNDRLAQERTRADGPDEPGATSPP</sequence>
<organism evidence="2 3">
    <name type="scientific">Paracoccus tegillarcae</name>
    <dbReference type="NCBI Taxonomy" id="1529068"/>
    <lineage>
        <taxon>Bacteria</taxon>
        <taxon>Pseudomonadati</taxon>
        <taxon>Pseudomonadota</taxon>
        <taxon>Alphaproteobacteria</taxon>
        <taxon>Rhodobacterales</taxon>
        <taxon>Paracoccaceae</taxon>
        <taxon>Paracoccus</taxon>
    </lineage>
</organism>
<dbReference type="OrthoDB" id="159440at2"/>
<feature type="transmembrane region" description="Helical" evidence="1">
    <location>
        <begin position="6"/>
        <end position="22"/>
    </location>
</feature>
<keyword evidence="1" id="KW-1133">Transmembrane helix</keyword>
<reference evidence="2 3" key="1">
    <citation type="submission" date="2017-12" db="EMBL/GenBank/DDBJ databases">
        <authorList>
            <person name="Hurst M.R.H."/>
        </authorList>
    </citation>
    <scope>NUCLEOTIDE SEQUENCE [LARGE SCALE GENOMIC DNA]</scope>
    <source>
        <strain evidence="2 3">BM15</strain>
    </source>
</reference>